<dbReference type="Pfam" id="PF00501">
    <property type="entry name" value="AMP-binding"/>
    <property type="match status" value="4"/>
</dbReference>
<dbReference type="SUPFAM" id="SSF47336">
    <property type="entry name" value="ACP-like"/>
    <property type="match status" value="4"/>
</dbReference>
<keyword evidence="6" id="KW-1185">Reference proteome</keyword>
<dbReference type="SUPFAM" id="SSF56801">
    <property type="entry name" value="Acetyl-CoA synthetase-like"/>
    <property type="match status" value="5"/>
</dbReference>
<dbReference type="Gene3D" id="3.40.50.12780">
    <property type="entry name" value="N-terminal domain of ligase-like"/>
    <property type="match status" value="2"/>
</dbReference>
<evidence type="ECO:0000313" key="6">
    <source>
        <dbReference type="Proteomes" id="UP001185927"/>
    </source>
</evidence>
<dbReference type="PROSITE" id="PS00012">
    <property type="entry name" value="PHOSPHOPANTETHEINE"/>
    <property type="match status" value="4"/>
</dbReference>
<dbReference type="InterPro" id="IPR036736">
    <property type="entry name" value="ACP-like_sf"/>
</dbReference>
<dbReference type="Gene3D" id="3.40.50.980">
    <property type="match status" value="6"/>
</dbReference>
<dbReference type="Gene3D" id="3.30.300.30">
    <property type="match status" value="4"/>
</dbReference>
<dbReference type="Pfam" id="PF00550">
    <property type="entry name" value="PP-binding"/>
    <property type="match status" value="4"/>
</dbReference>
<name>A0ABU4C521_RHOGO</name>
<dbReference type="Pfam" id="PF00668">
    <property type="entry name" value="Condensation"/>
    <property type="match status" value="4"/>
</dbReference>
<dbReference type="RefSeq" id="WP_317545805.1">
    <property type="nucleotide sequence ID" value="NZ_JAWLKB010000042.1"/>
</dbReference>
<feature type="domain" description="Carrier" evidence="4">
    <location>
        <begin position="3786"/>
        <end position="3861"/>
    </location>
</feature>
<dbReference type="EMBL" id="JAWLKB010000042">
    <property type="protein sequence ID" value="MDV6271374.1"/>
    <property type="molecule type" value="Genomic_DNA"/>
</dbReference>
<sequence>MSVGIPGPQSLTIEDLPRLIAAVAEVEPGRRALAHGDTDISYERLHSELTTLDAAMGGALGADALVSVVISTVLPELIASQDGGLGGVVDALIADATSVVAVDEPTVVETTLVSLFDEQVSRTPDAIALRFGDTSLTYAEFDGRANQLARELVRRGVGPDTLVGLGIRRSVELLVAMYAIVKAGGAYVPLDPDHPAERVAYVLDVAAPVLVLTVSTDELTLPDGVSVLEMDTTDVSVHSAEPLADTDRRSPLRADNLAYVIFTSGSTGRPKGVGVAHGAIVANLVWRQDEYAFTAADVVFQKTPFTFDVSVWEFFWPLQIGASLVIAEPDGHRDPAYVARTMIEYGVTVVHFVPSMLAVFVAEPTVSEITTLRYVFASGEALPAQTAARLRDVSSAALHNLYGPTEAAVDVTYYATGERDEVAVPIGRAVAGTELLVLDDALRAVPPGVPGELYLAGVQLARGYVARPDLSADRFVAHPTEAGARMYRTGDLVRWRGLGAQRLLEYIGRTDFQVKLRGLRIELGEIESALLDNAAIAQAAVLVHSDATLGDNLVAYVVPALGVLLDTDALADELGGRLPDYMVPSLFVELDAFPLNASGKLDRKALPAPEFTAQVVEYRAPSTPVEKTLVAIFADLLGRDDLGIDDGFFDLGGNSLLATRVVARANAELGVELDMRAFFDAPTVSELASLVVDSAGGGTRAPLVAQERPAQIPLSLAQQRMWFLNRFDSTSAVDHIPVALRLTGALDVEALRAAITDLVERHESLRTVYPEIDGVGYQQVLAASDVVLDVTPVVVPESDLIGRVTAVVTEGFDVTTQVPLRASLFQVADSEYVLVFVVHHISGDGFSMGPLVRDVVSAYAARSQGSAPDFAPLGVQYADFTLWQRSVLGDESDPESLISRQIDYWTHQLAGMPELLELPTDRPRPAVATNRGASHQFSIEKNLLVRLESLAQQHKASVFMVLHSAIAVLLARLSATSDIAIGTPVAGRGDRALDDVIGMFVNTLVLRTEIDSASSFADVLKAARATDLDAFGHTDVPFERLVEVLDPARSQAHNPLFQVMLAFQNLGQSEQGAADIDGLTVTGVELASAVAKFDLQFTVWEDPEHGGLSIMIDYATDLFDPSTIDSVASRLAALLAVVAEDPAIVVGDIDLLTVDERELVIGTWNATGHEVPQKTLVDMFVEQAHRTPDATALVYEDELLTYRDFSARVHRLARMLVTMGVGPDTLVGLAIRRSIDLVVAMYAVIEAGGAYLPVDPDQPADRNEYVLGTAGPVCVLTTDRDGFTASTTVVSLDSLDTSQFSDAALVDTDRLAPLRQDNTAYVIFTSGSTGKPKGVAVSHRAIVNRLVWMQAEYGLTGDDVVLQKTPFTFDVSVWEFFWPLQVGARLAVAEPDGHRDPAYLASAISDYGVTTAHFVPSMLDVFVGEPSVAACTSLTRVFASGEALTPQVASTLRTVLPAARLHNLYGPTEAAVDVTYHEVTESDVASVPIGVPVWNTRALVLDSRLHPVPVGVAGELYLAGVQLARGYLARPDLSADRFVADPFSGNGQRLYRTGDLVRWNSFGEIEYIGRTDFQVKLRGLRIELGEIESALRDHPAVSAAVVLVRSDQLVAYLTPAAGVSLDWDDIAEALSQRLPAYMIPASHVVLDSFPLGSSGKLDRAQLPDPVARSAEFQAPVTGAEIAVAQVFSDLLAVEKVGLGDNFFALGGNSLMATQVVARLGQRLDTTVGVRTLFDAPTVGALAARIDSGTTTAARPPLTAQVRPERVPLSLAQQRMWFLNRFEPGSNVDNIPAALRLTGTLDVDALQDALDDLVRRHESLRTIYPEIDGVGYQQVLEPARLINLAPIDVDADDVVAQVAAVVAPGFDVTTEVPIRVSLLRITDSEFVLVFVVHHISGDGFSMLPLVRDVVAAYGARSAGAAPQWEPLPVQFADFALWQREVLGSESDPDSVISGQFDYWRTQLAGVPDQLELPTDRPRPRIATNQGAYHDFSVDADLLERLNAVAQASNASLFMVVHSALALLLAKLSSSTDIVIGTPVAGRGEQVLDNVIGMFVNTLVLRTDIDPASTVADLIHRARETDLGAFDHADVPFESLVEIINPERSQARNPLFQVMLTMQNLGGSSPESAAMNGVVVSAVDIESPVAKFDLQLTVSESSQGGLLAQFNYATDLFDAETVELFAQRYVTILRALADDTSAVIGDIDVSSADERQRVLVEWNSTERRVPDSTLVDLFDAQVSATPDAPALTFDATTLTYAEFDARINRLARHLISIGVGPDAMVGLSVRRSLDLLVAMYAIVKAGGAYVPIDPDQPTERNEYVLSTAVPVCVLTTTLDRFETSVCPVVQVDTLDLSTHSDAAISYADRLSPLRSDNTAYVIFTSGSTGKPKGVAVSHRAIVNRLVWMQAEYGLTGDDVVLQKTPFTFDVSVWEFFWPLQVGARLVVAAVDGHREPAYLAAAIAEHGVTTVHFVPSMLELFVAEPAVRGADALRRVFASGEALPPQVAQELCTLLPQARLHNLYGPTEAAVDVTFHEVTPSDSEIVPIGSPVWNTRVLVLDSRLRPVPVGVSGELYLAGIQLARGYVGRPDLTADRFVADPYGPSGSRLYRTGDLVRWKRSSGARGDDSSVGEIEYIGRTDFQVKLRGLRIELGEIEAALRDQPSVASAVVAVRNEQLVAYVVGHAGAVVDWASVEAALAARLPGYMVPTAHVVLEAFPLGTSGKLDRKQLPDPVAQIAAFREPRSVAELAVARIFSDLLGIEQVGLDDDFFSLGGNSLIATQVVARLGEALDTTVPVRLLFDASSVESFASLIDSQSGKGARPPLVAQERPDRVPLSIAQQRMWFLNRFDASSGVDNIPVAIRLTGELDIAAMQAALVDVFERHEILRTVYPEIDGVGYQQLVDVDRMVPDLTPVRIHESVVIDRVAGVILPGFDVTHEASVRAQLFDLSQSEYVLVFVIHHISGDGFSMGPLIRDFVSAYVARSQGQSPQWQPLPVQYADFALWQRQILGSEDDPESVISEQVTYWQERLAGIPDQLDLPTDRPRPRIESHRGAGYDFSIDAELRAGLDRVAREVNASLFMVVHSALAVVLARLSGTSDIVIGTPAAGRGERALDDLIGMFVNTLVLRAEVDPESSFADLVRHVRESDLGAFSHADVPFERLVEILNPERSQARHALFQVGLAFQNLQRSVLQLQDLDVADFALPDLLAKVDLQLTLIESESSGNGGLTAQFTYATDLFDESTIASLANRFLRVLNAAVVDSAQVVGDIDIIETSEHAQILDWSRGSDDGRLDASPMTLFAQYVDTDPSACAVVAGDVELSYGDLDALSSVAAAQLVVAGVRPDDVVGLILPRSWQWVVAMVAVWKAGAGYLPIDPALPEERVSVLLADIAARCVVAIETPDLDLPVVLIGDEPVVAADAPGWVDRWREDGADARVGYVISTSGSTGRPKPTVVPMAGIANTVAWYNSSLPARAGVAVASSPSFDLTQKNVWGPLTSGGSVHLAPAGFDPSEILRVIADERVTTANMSPSAFDALIDSDEDDVLATLEVVFLGGEPIQISRLGHLLSRGVRIVNSYGPTEASDVVSFQQATVADTLGVPIGSPVPNIDLYVLDSRLGLVPSGVVGELYVGGIGVGRGYGNRYDLTAERFVANPFGAAGERMYRTGDLVRRNTAGELEYIGRTDFQVKIRGLRIELGEIESALNAVDSVGTAVVTVHADSAVGDRLVAYVVGVPGAVIVPEILRDAVAQRLPEYMVPSAFIVLDSVPLNANGKIDRRSLPDPVFDTAQYREPLTVVEKAVAVVFADLLGVDRVGLDDDFFALGGNSLIATRLAARLGQALDTTVPVRMLFDATTVEALALAIAASVGSGRRKSLEAAERPDRLPLSLAQQRMWLVNQMDTAAGTYNIPMALRLTGDLDVDALRAALRDVTDRHESLRTFYPADDNGPTQRILDVDEAPQCAVVAVADASELYSRVAAVMSTGFDVSTEVPVRMELLHCGTGEYVFALVAHHIAADGESMAPLARDMMIAYEARTRGSIPGWSPLTVQYADFALWQRDVVGTADEIGSVAAAQLEYWRGKLAALPAMAGLPTDRPRPSAVSPAAGAVEFTVSEQIHARLVEIARERNATAFMAVHAALAVLVARVGATNDFAIGTAVGGRGERALDDLVGMFVNTLALRTQVDTAASFDDLVVAVRDVDLEAFGKSDLPFEEVSEALGASADGLFQIILSLEPAGGAEFSLPDLTISGVDSPVATTKFDMQLTLSSAADGYGLSGVWIYSTDLFDQRTVESFVERFVRVLEQVTDNPSRPVGDIELLTATEKDEALGAAVQSSAPSGSSAALLPQLLASTVEADPEAPAVVVGDEEIDYAAVDSRSSQLARLLIDGGVGPGDFVSLSGVSGAGEVVACWAIVKTGAAIAVGQAGEVPDSVVTITPETLDAAVAQPARAINYTDRIRPLTADDVAFQVFGDGAWEQTYGELTATLSTWSEKYAVDVESRVLQTGSIDASGRVPAILLAASAGAAWVVAGSDIESLDDLLADEWVTHAVLSVDDAASIDRSELPDLEHVLEEHSPQSW</sequence>
<dbReference type="PROSITE" id="PS50075">
    <property type="entry name" value="CARRIER"/>
    <property type="match status" value="4"/>
</dbReference>
<dbReference type="CDD" id="cd17646">
    <property type="entry name" value="A_NRPS_AB3403-like"/>
    <property type="match status" value="3"/>
</dbReference>
<reference evidence="5 6" key="1">
    <citation type="submission" date="2023-10" db="EMBL/GenBank/DDBJ databases">
        <title>Development of a sustainable strategy for remediation of hydrocarbon-contaminated territories based on the waste exchange concept.</title>
        <authorList>
            <person name="Krivoruchko A."/>
        </authorList>
    </citation>
    <scope>NUCLEOTIDE SEQUENCE [LARGE SCALE GENOMIC DNA]</scope>
    <source>
        <strain evidence="5 6">IEGM 1203</strain>
    </source>
</reference>
<dbReference type="Proteomes" id="UP001185927">
    <property type="component" value="Unassembled WGS sequence"/>
</dbReference>
<dbReference type="InterPro" id="IPR045851">
    <property type="entry name" value="AMP-bd_C_sf"/>
</dbReference>
<protein>
    <submittedName>
        <fullName evidence="5">Amino acid adenylation domain-containing protein</fullName>
    </submittedName>
</protein>
<dbReference type="Gene3D" id="2.30.38.10">
    <property type="entry name" value="Luciferase, Domain 3"/>
    <property type="match status" value="3"/>
</dbReference>
<dbReference type="PROSITE" id="PS00455">
    <property type="entry name" value="AMP_BINDING"/>
    <property type="match status" value="3"/>
</dbReference>
<comment type="caution">
    <text evidence="5">The sequence shown here is derived from an EMBL/GenBank/DDBJ whole genome shotgun (WGS) entry which is preliminary data.</text>
</comment>
<dbReference type="InterPro" id="IPR020845">
    <property type="entry name" value="AMP-binding_CS"/>
</dbReference>
<dbReference type="InterPro" id="IPR000873">
    <property type="entry name" value="AMP-dep_synth/lig_dom"/>
</dbReference>
<dbReference type="CDD" id="cd05930">
    <property type="entry name" value="A_NRPS"/>
    <property type="match status" value="1"/>
</dbReference>
<dbReference type="InterPro" id="IPR023213">
    <property type="entry name" value="CAT-like_dom_sf"/>
</dbReference>
<dbReference type="SUPFAM" id="SSF52777">
    <property type="entry name" value="CoA-dependent acyltransferases"/>
    <property type="match status" value="8"/>
</dbReference>
<dbReference type="Gene3D" id="3.30.559.30">
    <property type="entry name" value="Nonribosomal peptide synthetase, condensation domain"/>
    <property type="match status" value="4"/>
</dbReference>
<accession>A0ABU4C521</accession>
<keyword evidence="2" id="KW-0596">Phosphopantetheine</keyword>
<dbReference type="SMART" id="SM00823">
    <property type="entry name" value="PKS_PP"/>
    <property type="match status" value="4"/>
</dbReference>
<feature type="domain" description="Carrier" evidence="4">
    <location>
        <begin position="2737"/>
        <end position="2812"/>
    </location>
</feature>
<evidence type="ECO:0000256" key="2">
    <source>
        <dbReference type="ARBA" id="ARBA00022450"/>
    </source>
</evidence>
<evidence type="ECO:0000256" key="3">
    <source>
        <dbReference type="ARBA" id="ARBA00022553"/>
    </source>
</evidence>
<proteinExistence type="predicted"/>
<dbReference type="PANTHER" id="PTHR45527:SF1">
    <property type="entry name" value="FATTY ACID SYNTHASE"/>
    <property type="match status" value="1"/>
</dbReference>
<dbReference type="InterPro" id="IPR025110">
    <property type="entry name" value="AMP-bd_C"/>
</dbReference>
<dbReference type="NCBIfam" id="TIGR01733">
    <property type="entry name" value="AA-adenyl-dom"/>
    <property type="match status" value="4"/>
</dbReference>
<dbReference type="InterPro" id="IPR010071">
    <property type="entry name" value="AA_adenyl_dom"/>
</dbReference>
<dbReference type="PANTHER" id="PTHR45527">
    <property type="entry name" value="NONRIBOSOMAL PEPTIDE SYNTHETASE"/>
    <property type="match status" value="1"/>
</dbReference>
<keyword evidence="3" id="KW-0597">Phosphoprotein</keyword>
<evidence type="ECO:0000256" key="1">
    <source>
        <dbReference type="ARBA" id="ARBA00001957"/>
    </source>
</evidence>
<dbReference type="InterPro" id="IPR009081">
    <property type="entry name" value="PP-bd_ACP"/>
</dbReference>
<dbReference type="NCBIfam" id="NF003417">
    <property type="entry name" value="PRK04813.1"/>
    <property type="match status" value="5"/>
</dbReference>
<organism evidence="5 6">
    <name type="scientific">Rhodococcus globerulus</name>
    <dbReference type="NCBI Taxonomy" id="33008"/>
    <lineage>
        <taxon>Bacteria</taxon>
        <taxon>Bacillati</taxon>
        <taxon>Actinomycetota</taxon>
        <taxon>Actinomycetes</taxon>
        <taxon>Mycobacteriales</taxon>
        <taxon>Nocardiaceae</taxon>
        <taxon>Rhodococcus</taxon>
    </lineage>
</organism>
<comment type="cofactor">
    <cofactor evidence="1">
        <name>pantetheine 4'-phosphate</name>
        <dbReference type="ChEBI" id="CHEBI:47942"/>
    </cofactor>
</comment>
<feature type="domain" description="Carrier" evidence="4">
    <location>
        <begin position="1674"/>
        <end position="1749"/>
    </location>
</feature>
<evidence type="ECO:0000313" key="5">
    <source>
        <dbReference type="EMBL" id="MDV6271374.1"/>
    </source>
</evidence>
<dbReference type="InterPro" id="IPR020806">
    <property type="entry name" value="PKS_PP-bd"/>
</dbReference>
<dbReference type="InterPro" id="IPR006162">
    <property type="entry name" value="Ppantetheine_attach_site"/>
</dbReference>
<dbReference type="Gene3D" id="3.30.559.10">
    <property type="entry name" value="Chloramphenicol acetyltransferase-like domain"/>
    <property type="match status" value="4"/>
</dbReference>
<dbReference type="Gene3D" id="1.10.1200.10">
    <property type="entry name" value="ACP-like"/>
    <property type="match status" value="4"/>
</dbReference>
<dbReference type="InterPro" id="IPR042099">
    <property type="entry name" value="ANL_N_sf"/>
</dbReference>
<dbReference type="Pfam" id="PF13193">
    <property type="entry name" value="AMP-binding_C"/>
    <property type="match status" value="3"/>
</dbReference>
<feature type="domain" description="Carrier" evidence="4">
    <location>
        <begin position="620"/>
        <end position="695"/>
    </location>
</feature>
<dbReference type="InterPro" id="IPR001242">
    <property type="entry name" value="Condensation_dom"/>
</dbReference>
<dbReference type="CDD" id="cd19540">
    <property type="entry name" value="LCL_NRPS-like"/>
    <property type="match status" value="4"/>
</dbReference>
<evidence type="ECO:0000259" key="4">
    <source>
        <dbReference type="PROSITE" id="PS50075"/>
    </source>
</evidence>
<gene>
    <name evidence="5" type="ORF">R3Q16_32690</name>
</gene>